<organism evidence="2 3">
    <name type="scientific">Stenotrophomonas maltophilia</name>
    <name type="common">Pseudomonas maltophilia</name>
    <name type="synonym">Xanthomonas maltophilia</name>
    <dbReference type="NCBI Taxonomy" id="40324"/>
    <lineage>
        <taxon>Bacteria</taxon>
        <taxon>Pseudomonadati</taxon>
        <taxon>Pseudomonadota</taxon>
        <taxon>Gammaproteobacteria</taxon>
        <taxon>Lysobacterales</taxon>
        <taxon>Lysobacteraceae</taxon>
        <taxon>Stenotrophomonas</taxon>
        <taxon>Stenotrophomonas maltophilia group</taxon>
    </lineage>
</organism>
<reference evidence="2 3" key="1">
    <citation type="submission" date="2019-04" db="EMBL/GenBank/DDBJ databases">
        <title>Microbes associate with the intestines of laboratory mice.</title>
        <authorList>
            <person name="Navarre W."/>
            <person name="Wong E."/>
            <person name="Huang K."/>
            <person name="Tropini C."/>
            <person name="Ng K."/>
            <person name="Yu B."/>
        </authorList>
    </citation>
    <scope>NUCLEOTIDE SEQUENCE [LARGE SCALE GENOMIC DNA]</scope>
    <source>
        <strain evidence="2 3">NM62_B4-13</strain>
    </source>
</reference>
<evidence type="ECO:0000313" key="2">
    <source>
        <dbReference type="EMBL" id="TGY35453.1"/>
    </source>
</evidence>
<dbReference type="RefSeq" id="WP_136004137.1">
    <property type="nucleotide sequence ID" value="NZ_SRYW01000004.1"/>
</dbReference>
<gene>
    <name evidence="2" type="ORF">E5352_06990</name>
</gene>
<dbReference type="InterPro" id="IPR011048">
    <property type="entry name" value="Haem_d1_sf"/>
</dbReference>
<accession>A0A4S2D4F7</accession>
<dbReference type="Gene3D" id="2.130.10.10">
    <property type="entry name" value="YVTN repeat-like/Quinoprotein amine dehydrogenase"/>
    <property type="match status" value="1"/>
</dbReference>
<dbReference type="AlphaFoldDB" id="A0A4S2D4F7"/>
<dbReference type="PANTHER" id="PTHR47197:SF3">
    <property type="entry name" value="DIHYDRO-HEME D1 DEHYDROGENASE"/>
    <property type="match status" value="1"/>
</dbReference>
<feature type="chain" id="PRO_5020251358" evidence="1">
    <location>
        <begin position="27"/>
        <end position="460"/>
    </location>
</feature>
<comment type="caution">
    <text evidence="2">The sequence shown here is derived from an EMBL/GenBank/DDBJ whole genome shotgun (WGS) entry which is preliminary data.</text>
</comment>
<sequence>MYKLNSLPRLATLALALSMATSGAFAQPVFDTPANGFRGQVSSRGENVVPGTQADVTGRQFVPGQRVTLLRGDTVLNATPYVVDEQGNFKATIAIPADAVPGQHPVVVRASQPDAAAVLSLRVSPNLPLSGQQAFNQSSAKLVQGLYQSAYSPASNAVFVTSAVGRPPVTQSQLLKVDPTRLNVIKAITPAQVPDAKGGSVFAVYGVGVDDANGHVWVTNTRQDTVAVYRQSDLGLVHQFPVGTVPHARDVVVDTKRGKVIASATGEDHLSVFDAKTFKALEPITLASGVDDAKFVPMSLVLDEASGKLFTVSIGTPEAAVIDVASGKVDKVIALGNSISASGVAYDARHDRLFVASQGSDNLLIVDVASGKVLHDVPVGAGALNVAFEPVSGLAYVTNRGAGTVTVVNGEGRIVGNLDGGTFPNHVRADGKGNVFAVNKSRGAEDPKGDRITRLALRSQ</sequence>
<evidence type="ECO:0000256" key="1">
    <source>
        <dbReference type="SAM" id="SignalP"/>
    </source>
</evidence>
<dbReference type="SUPFAM" id="SSF51004">
    <property type="entry name" value="C-terminal (heme d1) domain of cytochrome cd1-nitrite reductase"/>
    <property type="match status" value="1"/>
</dbReference>
<keyword evidence="1" id="KW-0732">Signal</keyword>
<dbReference type="OrthoDB" id="7197435at2"/>
<dbReference type="EMBL" id="SRYW01000004">
    <property type="protein sequence ID" value="TGY35453.1"/>
    <property type="molecule type" value="Genomic_DNA"/>
</dbReference>
<dbReference type="InterPro" id="IPR051200">
    <property type="entry name" value="Host-pathogen_enzymatic-act"/>
</dbReference>
<evidence type="ECO:0000313" key="3">
    <source>
        <dbReference type="Proteomes" id="UP000306631"/>
    </source>
</evidence>
<dbReference type="Proteomes" id="UP000306631">
    <property type="component" value="Unassembled WGS sequence"/>
</dbReference>
<protein>
    <submittedName>
        <fullName evidence="2">YncE family protein</fullName>
    </submittedName>
</protein>
<dbReference type="PANTHER" id="PTHR47197">
    <property type="entry name" value="PROTEIN NIRF"/>
    <property type="match status" value="1"/>
</dbReference>
<feature type="signal peptide" evidence="1">
    <location>
        <begin position="1"/>
        <end position="26"/>
    </location>
</feature>
<name>A0A4S2D4F7_STEMA</name>
<proteinExistence type="predicted"/>
<dbReference type="InterPro" id="IPR015943">
    <property type="entry name" value="WD40/YVTN_repeat-like_dom_sf"/>
</dbReference>